<name>A0A316Z6U8_9BASI</name>
<keyword evidence="4" id="KW-0677">Repeat</keyword>
<dbReference type="SMART" id="SM00369">
    <property type="entry name" value="LRR_TYP"/>
    <property type="match status" value="2"/>
</dbReference>
<organism evidence="6 7">
    <name type="scientific">Tilletiopsis washingtonensis</name>
    <dbReference type="NCBI Taxonomy" id="58919"/>
    <lineage>
        <taxon>Eukaryota</taxon>
        <taxon>Fungi</taxon>
        <taxon>Dikarya</taxon>
        <taxon>Basidiomycota</taxon>
        <taxon>Ustilaginomycotina</taxon>
        <taxon>Exobasidiomycetes</taxon>
        <taxon>Entylomatales</taxon>
        <taxon>Entylomatales incertae sedis</taxon>
        <taxon>Tilletiopsis</taxon>
    </lineage>
</organism>
<dbReference type="PROSITE" id="PS51450">
    <property type="entry name" value="LRR"/>
    <property type="match status" value="2"/>
</dbReference>
<keyword evidence="7" id="KW-1185">Reference proteome</keyword>
<keyword evidence="2" id="KW-0963">Cytoplasm</keyword>
<dbReference type="Pfam" id="PF13855">
    <property type="entry name" value="LRR_8"/>
    <property type="match status" value="1"/>
</dbReference>
<sequence length="680" mass="72026">MRDGRYLYSALTKIPSLSLSPPPVRLLAGFEDAPGTSLVPLDVFKTLAVLSTSDVDVRTLAGWDRLACQLRSLSLRRCGVEDVEEVLCGNVRRDARRRRGAKDRLAHDEEEEQMPTLAWHFLAHLSLASNNLTFFPSEPLVHLAALVSLDLSSNLLNSVPPSLSSLRHLASLNLADNLIDSLLGIPDALPAIQSLNLSANRLSSLCGLERLSTLRRIDLRRNDVYEVAEVGRLAPLPHVCEIWIKGNPLEEEEDEPRIAIFAVFAQEGREIEQLKIDDEAPGFWERQRVTNGVASRSSRRGEREETPSAESPPHTPAASSDDAAAQAASSAPRVVSVHHVVPAAAQKAQKRRARRVVHLHDDAASSTQQARPAASAAAEADETAREEQARRALREEVTDAQSIVAAAREGRLGEAMGQREEEANASVHAKSTPDAVPRGGASTASKSQAIAGPAASASADAVIVDGVNAAPAPSSDASHPPAPSSPRTTTSHSARPANPRAPLSGTLTRKAGAAAALLSSDYETSASPTPARDAAASSPTRPRPQRAGSSNSHTQTLGRSNTLRAPPAARGDEAAAAVAQRRPNKDALARRRTEISASLYAPSLGVAAGADVSASGPTAPPAASAAGPRDASKAAGAEGDFRARIELLRREMGEDWLTALSRGSVYMDEQPQPGEETPRQ</sequence>
<dbReference type="SUPFAM" id="SSF52058">
    <property type="entry name" value="L domain-like"/>
    <property type="match status" value="1"/>
</dbReference>
<proteinExistence type="predicted"/>
<feature type="compositionally biased region" description="Basic and acidic residues" evidence="5">
    <location>
        <begin position="382"/>
        <end position="397"/>
    </location>
</feature>
<gene>
    <name evidence="6" type="ORF">FA09DRAFT_346364</name>
</gene>
<dbReference type="InterPro" id="IPR003591">
    <property type="entry name" value="Leu-rich_rpt_typical-subtyp"/>
</dbReference>
<reference evidence="6 7" key="1">
    <citation type="journal article" date="2018" name="Mol. Biol. Evol.">
        <title>Broad Genomic Sampling Reveals a Smut Pathogenic Ancestry of the Fungal Clade Ustilaginomycotina.</title>
        <authorList>
            <person name="Kijpornyongpan T."/>
            <person name="Mondo S.J."/>
            <person name="Barry K."/>
            <person name="Sandor L."/>
            <person name="Lee J."/>
            <person name="Lipzen A."/>
            <person name="Pangilinan J."/>
            <person name="LaButti K."/>
            <person name="Hainaut M."/>
            <person name="Henrissat B."/>
            <person name="Grigoriev I.V."/>
            <person name="Spatafora J.W."/>
            <person name="Aime M.C."/>
        </authorList>
    </citation>
    <scope>NUCLEOTIDE SEQUENCE [LARGE SCALE GENOMIC DNA]</scope>
    <source>
        <strain evidence="6 7">MCA 4186</strain>
    </source>
</reference>
<feature type="compositionally biased region" description="Low complexity" evidence="5">
    <location>
        <begin position="564"/>
        <end position="581"/>
    </location>
</feature>
<dbReference type="InterPro" id="IPR001611">
    <property type="entry name" value="Leu-rich_rpt"/>
</dbReference>
<evidence type="ECO:0000256" key="2">
    <source>
        <dbReference type="ARBA" id="ARBA00022490"/>
    </source>
</evidence>
<feature type="compositionally biased region" description="Low complexity" evidence="5">
    <location>
        <begin position="449"/>
        <end position="496"/>
    </location>
</feature>
<feature type="region of interest" description="Disordered" evidence="5">
    <location>
        <begin position="609"/>
        <end position="639"/>
    </location>
</feature>
<dbReference type="GO" id="GO:0005737">
    <property type="term" value="C:cytoplasm"/>
    <property type="evidence" value="ECO:0007669"/>
    <property type="project" value="UniProtKB-SubCell"/>
</dbReference>
<dbReference type="STRING" id="58919.A0A316Z6U8"/>
<dbReference type="PANTHER" id="PTHR15454:SF69">
    <property type="entry name" value="SERINE_THREONINE-PROTEIN KINASE 11-INTERACTING PROTEIN"/>
    <property type="match status" value="1"/>
</dbReference>
<dbReference type="InterPro" id="IPR032675">
    <property type="entry name" value="LRR_dom_sf"/>
</dbReference>
<dbReference type="EMBL" id="KZ819295">
    <property type="protein sequence ID" value="PWN97490.1"/>
    <property type="molecule type" value="Genomic_DNA"/>
</dbReference>
<feature type="compositionally biased region" description="Basic residues" evidence="5">
    <location>
        <begin position="348"/>
        <end position="357"/>
    </location>
</feature>
<dbReference type="OrthoDB" id="676979at2759"/>
<dbReference type="PANTHER" id="PTHR15454">
    <property type="entry name" value="NISCHARIN RELATED"/>
    <property type="match status" value="1"/>
</dbReference>
<keyword evidence="3" id="KW-0433">Leucine-rich repeat</keyword>
<dbReference type="Gene3D" id="3.80.10.10">
    <property type="entry name" value="Ribonuclease Inhibitor"/>
    <property type="match status" value="1"/>
</dbReference>
<evidence type="ECO:0000256" key="5">
    <source>
        <dbReference type="SAM" id="MobiDB-lite"/>
    </source>
</evidence>
<evidence type="ECO:0000313" key="6">
    <source>
        <dbReference type="EMBL" id="PWN97490.1"/>
    </source>
</evidence>
<dbReference type="Proteomes" id="UP000245946">
    <property type="component" value="Unassembled WGS sequence"/>
</dbReference>
<comment type="subcellular location">
    <subcellularLocation>
        <location evidence="1">Cytoplasm</location>
    </subcellularLocation>
</comment>
<evidence type="ECO:0000256" key="3">
    <source>
        <dbReference type="ARBA" id="ARBA00022614"/>
    </source>
</evidence>
<evidence type="ECO:0000256" key="1">
    <source>
        <dbReference type="ARBA" id="ARBA00004496"/>
    </source>
</evidence>
<feature type="compositionally biased region" description="Basic and acidic residues" evidence="5">
    <location>
        <begin position="408"/>
        <end position="422"/>
    </location>
</feature>
<evidence type="ECO:0000313" key="7">
    <source>
        <dbReference type="Proteomes" id="UP000245946"/>
    </source>
</evidence>
<feature type="compositionally biased region" description="Low complexity" evidence="5">
    <location>
        <begin position="317"/>
        <end position="347"/>
    </location>
</feature>
<dbReference type="RefSeq" id="XP_025597769.1">
    <property type="nucleotide sequence ID" value="XM_025744747.1"/>
</dbReference>
<feature type="compositionally biased region" description="Low complexity" evidence="5">
    <location>
        <begin position="609"/>
        <end position="637"/>
    </location>
</feature>
<protein>
    <submittedName>
        <fullName evidence="6">L domain-like protein</fullName>
    </submittedName>
</protein>
<feature type="region of interest" description="Disordered" evidence="5">
    <location>
        <begin position="286"/>
        <end position="590"/>
    </location>
</feature>
<feature type="compositionally biased region" description="Polar residues" evidence="5">
    <location>
        <begin position="547"/>
        <end position="563"/>
    </location>
</feature>
<feature type="compositionally biased region" description="Low complexity" evidence="5">
    <location>
        <begin position="364"/>
        <end position="378"/>
    </location>
</feature>
<accession>A0A316Z6U8</accession>
<dbReference type="GeneID" id="37272291"/>
<evidence type="ECO:0000256" key="4">
    <source>
        <dbReference type="ARBA" id="ARBA00022737"/>
    </source>
</evidence>
<dbReference type="AlphaFoldDB" id="A0A316Z6U8"/>